<dbReference type="NCBIfam" id="TIGR02622">
    <property type="entry name" value="CDP_4_6_dhtase"/>
    <property type="match status" value="1"/>
</dbReference>
<protein>
    <submittedName>
        <fullName evidence="2">Unannotated protein</fullName>
    </submittedName>
</protein>
<dbReference type="InterPro" id="IPR016040">
    <property type="entry name" value="NAD(P)-bd_dom"/>
</dbReference>
<evidence type="ECO:0000313" key="2">
    <source>
        <dbReference type="EMBL" id="CAB4633622.1"/>
    </source>
</evidence>
<organism evidence="2">
    <name type="scientific">freshwater metagenome</name>
    <dbReference type="NCBI Taxonomy" id="449393"/>
    <lineage>
        <taxon>unclassified sequences</taxon>
        <taxon>metagenomes</taxon>
        <taxon>ecological metagenomes</taxon>
    </lineage>
</organism>
<dbReference type="SUPFAM" id="SSF51735">
    <property type="entry name" value="NAD(P)-binding Rossmann-fold domains"/>
    <property type="match status" value="1"/>
</dbReference>
<dbReference type="Pfam" id="PF16363">
    <property type="entry name" value="GDP_Man_Dehyd"/>
    <property type="match status" value="1"/>
</dbReference>
<evidence type="ECO:0000259" key="1">
    <source>
        <dbReference type="Pfam" id="PF16363"/>
    </source>
</evidence>
<name>A0A6J6J9B8_9ZZZZ</name>
<dbReference type="InterPro" id="IPR036291">
    <property type="entry name" value="NAD(P)-bd_dom_sf"/>
</dbReference>
<sequence>MSLMLERLGYQVSGLSLDPLEGSLFIESGLSSHLGQDFRVDINDPRTTLSAIRTVAPDFVFHLAAQPLVRASYEQPRLTFETNSLGTLSVLEAAAQTESVRGAVVVTTDKVYKNIGQTHGYVENDALGGHDPYSASKAMADILTSSWISSFGGPRTAIARAGNVIGGGDVSADRLFPDLMRSFSSGTPAQLRNPLAVRPWQHVLDCLNGYVMLADSIMATLDQGADAGAWNFGPDPDAFRTVGEAADLAASVWGPGASWEPDKGSHPHEAHMLTLDATKAKSELGWRDRLSFEDAVRWTVDWHKRVEAGESALDVTLSQIEAFEALA</sequence>
<feature type="domain" description="NAD(P)-binding" evidence="1">
    <location>
        <begin position="39"/>
        <end position="297"/>
    </location>
</feature>
<gene>
    <name evidence="2" type="ORF">UFOPK1908_01622</name>
</gene>
<proteinExistence type="predicted"/>
<accession>A0A6J6J9B8</accession>
<dbReference type="InterPro" id="IPR013445">
    <property type="entry name" value="CDP_4_6_deHydtase"/>
</dbReference>
<dbReference type="EMBL" id="CAEZVB010000144">
    <property type="protein sequence ID" value="CAB4633622.1"/>
    <property type="molecule type" value="Genomic_DNA"/>
</dbReference>
<dbReference type="Gene3D" id="3.40.50.720">
    <property type="entry name" value="NAD(P)-binding Rossmann-like Domain"/>
    <property type="match status" value="1"/>
</dbReference>
<dbReference type="AlphaFoldDB" id="A0A6J6J9B8"/>
<dbReference type="PANTHER" id="PTHR43000">
    <property type="entry name" value="DTDP-D-GLUCOSE 4,6-DEHYDRATASE-RELATED"/>
    <property type="match status" value="1"/>
</dbReference>
<reference evidence="2" key="1">
    <citation type="submission" date="2020-05" db="EMBL/GenBank/DDBJ databases">
        <authorList>
            <person name="Chiriac C."/>
            <person name="Salcher M."/>
            <person name="Ghai R."/>
            <person name="Kavagutti S V."/>
        </authorList>
    </citation>
    <scope>NUCLEOTIDE SEQUENCE</scope>
</reference>
<dbReference type="Gene3D" id="3.90.25.10">
    <property type="entry name" value="UDP-galactose 4-epimerase, domain 1"/>
    <property type="match status" value="1"/>
</dbReference>